<reference evidence="2 3" key="1">
    <citation type="submission" date="2021-06" db="EMBL/GenBank/DDBJ databases">
        <authorList>
            <person name="Kallberg Y."/>
            <person name="Tangrot J."/>
            <person name="Rosling A."/>
        </authorList>
    </citation>
    <scope>NUCLEOTIDE SEQUENCE [LARGE SCALE GENOMIC DNA]</scope>
    <source>
        <strain evidence="2 3">120-4 pot B 10/14</strain>
    </source>
</reference>
<dbReference type="Pfam" id="PF20713">
    <property type="entry name" value="DUF6826"/>
    <property type="match status" value="1"/>
</dbReference>
<organism evidence="2 3">
    <name type="scientific">Gigaspora margarita</name>
    <dbReference type="NCBI Taxonomy" id="4874"/>
    <lineage>
        <taxon>Eukaryota</taxon>
        <taxon>Fungi</taxon>
        <taxon>Fungi incertae sedis</taxon>
        <taxon>Mucoromycota</taxon>
        <taxon>Glomeromycotina</taxon>
        <taxon>Glomeromycetes</taxon>
        <taxon>Diversisporales</taxon>
        <taxon>Gigasporaceae</taxon>
        <taxon>Gigaspora</taxon>
    </lineage>
</organism>
<protein>
    <submittedName>
        <fullName evidence="2">25714_t:CDS:1</fullName>
    </submittedName>
</protein>
<sequence length="356" mass="40824">MSDNIVLYCLVEKDSKQKAFEVKLEKNNNEVNIVLNDIQKTLELSNPTKKIGIIFTESIPDDSIQIIVERPSDEKCEKENENLKRHFNELVENLQKIWLQSEVAWFSAPGIPIATKKSKVVMEHGDCIGFPSKLTMTTLRGEYGKFREPPSLEVPEKSLQEYFVNECKYYRKPYFVFIAKGCPLDALHVIAVEELKKRSSNQFSNADIGQAVSFGKRWVAIPSNNYGMQSGITWMEYLSCYEKVKRVLEKLSNSPHIPKLLLHNENSLITISLGTKVRNLQKNDIKNIIETLRTVHLQNIIHMDLRIHNFIPLECMPDDILKSLVNGKQIMYSLDMLCKDILLDASQTSEFGDAEL</sequence>
<gene>
    <name evidence="2" type="ORF">GMARGA_LOCUS12601</name>
</gene>
<accession>A0ABN7V008</accession>
<name>A0ABN7V008_GIGMA</name>
<dbReference type="EMBL" id="CAJVQB010007752">
    <property type="protein sequence ID" value="CAG8708630.1"/>
    <property type="molecule type" value="Genomic_DNA"/>
</dbReference>
<proteinExistence type="predicted"/>
<evidence type="ECO:0000313" key="2">
    <source>
        <dbReference type="EMBL" id="CAG8708630.1"/>
    </source>
</evidence>
<dbReference type="InterPro" id="IPR049229">
    <property type="entry name" value="DUF6826"/>
</dbReference>
<comment type="caution">
    <text evidence="2">The sequence shown here is derived from an EMBL/GenBank/DDBJ whole genome shotgun (WGS) entry which is preliminary data.</text>
</comment>
<dbReference type="Proteomes" id="UP000789901">
    <property type="component" value="Unassembled WGS sequence"/>
</dbReference>
<feature type="domain" description="DUF6826" evidence="1">
    <location>
        <begin position="171"/>
        <end position="217"/>
    </location>
</feature>
<evidence type="ECO:0000259" key="1">
    <source>
        <dbReference type="Pfam" id="PF20713"/>
    </source>
</evidence>
<evidence type="ECO:0000313" key="3">
    <source>
        <dbReference type="Proteomes" id="UP000789901"/>
    </source>
</evidence>
<keyword evidence="3" id="KW-1185">Reference proteome</keyword>